<keyword evidence="3" id="KW-1185">Reference proteome</keyword>
<keyword evidence="1" id="KW-0732">Signal</keyword>
<name>A0ABD2WFS4_9HYME</name>
<evidence type="ECO:0000313" key="2">
    <source>
        <dbReference type="EMBL" id="KAL3391575.1"/>
    </source>
</evidence>
<comment type="caution">
    <text evidence="2">The sequence shown here is derived from an EMBL/GenBank/DDBJ whole genome shotgun (WGS) entry which is preliminary data.</text>
</comment>
<sequence>MKLVHCVIFFLFCVFCAFQASNAVINREELTIKRVYSWKDPKLPLDMRNWEVITHFESIYLAGFNDTSLDLYRLDIYTDTLSHVDKISITENITALKLAVVHKKDITEDHNQIILILSVKSHDNGQNLKWFYLKNDTIVPLVVEYLANLKNIQHYQYLDFENQHKFITARNDSITGKVDLSIIEIYDVIFDGDSVIFRYCFQFRIPEIVNIKIYNTNEGKVRIILITKNRVILQEYKHEDMEKCNLKLGEKIIIPGSIDAIYFESGHKHYVASWGNTTEMLELNNIGWQPVVSMDKLFSVIQPVEHIYSLPIDTYRDEVLLIVYSKLFGMIILGWQGTEFKQILSQFNVEKWDRSNVIILPKFGIKVNCELIKINIQLNSTFQNNLFDVRKLLDSKNILQKILKKQDVLIEKINAFFETELWKIPISQDSNSMSYLQANEIRNYFDDFGISFGFRNISIINFKQKYDQSINISVEIEQHLIKAENKWISETLEFSYLDFREHFQIKGSLIVENLFVKNLNDLPYQSLLGSCMESKNHKIVGRKSFPILKLTNQDMIIERINGLPLKNMKFVNSESYHVSRVEKISRFQINGNLNLSTLMKTNWSSIINSLVFINQPKIIPGKTQILRGTSIEALDMVYLNGRVYPSEYIFKSFPEIAIIQGSKSFQTLRVLNLEGLYTINEIDADDFVILNSNQSLNYTIFFENLTVDVSLVIHGNITGLPEHDINPDLTILNSNQVDSDVIFNFLKISGHVYVKENLNGTRWSSLDDLLLKSQNNSIIHGKKTFTNNVYFSKSLAIKNHIINNHSVHDFITLDTEQNLPNLVKVFGNIYFNEVSYADCEKFEKRLEQIVNNGLCIDKPIAFADTPVVENFSFSSLNGNFKNSEFNEKIFSVTNHMKFYNVKVHKLYVNNLESKFINGINLKKFSSERISRSRTQNISSFLFLNELKVDVLKVNLLNNITPRNFLNKIKNMKSLIDKIYGNNSQVDKMYIDGNVYVTYINNKSLHDFDLNNTKNYTVQEDSFIEQLIVGDLINGLNVSKLLQFKTKEFQFISYFIPSKKIHKMKCHNLIVEYLNEHSTNDVINCNKNQTLAGPITINGRTRVKSIHDTTHNLEKFLCGRSAELVVKLDTNLYKLTGNFFIDDDTSIDYLDVFGKIQNKNIYEFAEDLIPSSENSVNITGSKIFNNVVFRNNITIVKKLNEINLEHFYQNVVFIERPFLLKSKLEFAEDLQLESDFVVIDYLQVLTLRSINISGLMVNAIYKNDPSTIQGIVFQDVVFQSNLFIESWNDVRVDKFFLLKNSYVRKNMTLLCKDASVVNLKVVGKVNGENVTDLYEKTFMISKNQNITGNMFFLNNSYLRKNLNSHFINNVNIEKLIVLNSTDAWIGNYAFRNSITTEKNINIFGKLNGVNLNYWLSNVINKNSITPQSVYGDWTVYGNVNLLSPIFNASNIKELLVYNFNSKKQMISKNVCQTMEKIKTAVRTSFLKFKSFDYLLIQKFDYKIYNFYEFEFKSSNYILVNFETRRATIFIITDKNLIFVNDESKFGLVKKFITFNIDDILYIVTYEETHSRKGFGNVWSFDTKILKHMVYLGNISDITKIGVDSILIRTDAKIQKLLIKSVLQKMYDGVTVTITEEKDMRFFFIENRTIFLSENIIYELFPINNEIKKFKNHFNTNEITFSNVGMYKKSMAVVLIEHFNNNYVSIYGNNFKNPRLLQIIHSNHPNFITLLNFEGDTESLLLFSENQKKIQIYKYTGINGFKYHSSIKIKVNKMSSFKLKSKQNSIEKQYLAVVQDYKLIILEAKMYGENISIDCQPYCDC</sequence>
<protein>
    <submittedName>
        <fullName evidence="2">Uncharacterized protein</fullName>
    </submittedName>
</protein>
<gene>
    <name evidence="2" type="ORF">TKK_013512</name>
</gene>
<reference evidence="2 3" key="1">
    <citation type="journal article" date="2024" name="bioRxiv">
        <title>A reference genome for Trichogramma kaykai: A tiny desert-dwelling parasitoid wasp with competing sex-ratio distorters.</title>
        <authorList>
            <person name="Culotta J."/>
            <person name="Lindsey A.R."/>
        </authorList>
    </citation>
    <scope>NUCLEOTIDE SEQUENCE [LARGE SCALE GENOMIC DNA]</scope>
    <source>
        <strain evidence="2 3">KSX58</strain>
    </source>
</reference>
<evidence type="ECO:0000313" key="3">
    <source>
        <dbReference type="Proteomes" id="UP001627154"/>
    </source>
</evidence>
<organism evidence="2 3">
    <name type="scientific">Trichogramma kaykai</name>
    <dbReference type="NCBI Taxonomy" id="54128"/>
    <lineage>
        <taxon>Eukaryota</taxon>
        <taxon>Metazoa</taxon>
        <taxon>Ecdysozoa</taxon>
        <taxon>Arthropoda</taxon>
        <taxon>Hexapoda</taxon>
        <taxon>Insecta</taxon>
        <taxon>Pterygota</taxon>
        <taxon>Neoptera</taxon>
        <taxon>Endopterygota</taxon>
        <taxon>Hymenoptera</taxon>
        <taxon>Apocrita</taxon>
        <taxon>Proctotrupomorpha</taxon>
        <taxon>Chalcidoidea</taxon>
        <taxon>Trichogrammatidae</taxon>
        <taxon>Trichogramma</taxon>
    </lineage>
</organism>
<evidence type="ECO:0000256" key="1">
    <source>
        <dbReference type="SAM" id="SignalP"/>
    </source>
</evidence>
<dbReference type="EMBL" id="JBJJXI010000108">
    <property type="protein sequence ID" value="KAL3391575.1"/>
    <property type="molecule type" value="Genomic_DNA"/>
</dbReference>
<proteinExistence type="predicted"/>
<feature type="chain" id="PRO_5044803089" evidence="1">
    <location>
        <begin position="24"/>
        <end position="1819"/>
    </location>
</feature>
<feature type="signal peptide" evidence="1">
    <location>
        <begin position="1"/>
        <end position="23"/>
    </location>
</feature>
<accession>A0ABD2WFS4</accession>
<dbReference type="Proteomes" id="UP001627154">
    <property type="component" value="Unassembled WGS sequence"/>
</dbReference>